<proteinExistence type="predicted"/>
<dbReference type="AlphaFoldDB" id="A0A0M3I715"/>
<evidence type="ECO:0000313" key="2">
    <source>
        <dbReference type="Proteomes" id="UP000036681"/>
    </source>
</evidence>
<organism evidence="2 3">
    <name type="scientific">Ascaris lumbricoides</name>
    <name type="common">Giant roundworm</name>
    <dbReference type="NCBI Taxonomy" id="6252"/>
    <lineage>
        <taxon>Eukaryota</taxon>
        <taxon>Metazoa</taxon>
        <taxon>Ecdysozoa</taxon>
        <taxon>Nematoda</taxon>
        <taxon>Chromadorea</taxon>
        <taxon>Rhabditida</taxon>
        <taxon>Spirurina</taxon>
        <taxon>Ascaridomorpha</taxon>
        <taxon>Ascaridoidea</taxon>
        <taxon>Ascarididae</taxon>
        <taxon>Ascaris</taxon>
    </lineage>
</organism>
<dbReference type="Proteomes" id="UP000036681">
    <property type="component" value="Unplaced"/>
</dbReference>
<keyword evidence="1" id="KW-0812">Transmembrane</keyword>
<keyword evidence="2" id="KW-1185">Reference proteome</keyword>
<reference evidence="3" key="1">
    <citation type="submission" date="2017-02" db="UniProtKB">
        <authorList>
            <consortium name="WormBaseParasite"/>
        </authorList>
    </citation>
    <scope>IDENTIFICATION</scope>
</reference>
<dbReference type="WBParaSite" id="ALUE_0001292401-mRNA-1">
    <property type="protein sequence ID" value="ALUE_0001292401-mRNA-1"/>
    <property type="gene ID" value="ALUE_0001292401"/>
</dbReference>
<name>A0A0M3I715_ASCLU</name>
<protein>
    <submittedName>
        <fullName evidence="3">G_PROTEIN_RECEP_F1_2 domain-containing protein</fullName>
    </submittedName>
</protein>
<keyword evidence="1" id="KW-0472">Membrane</keyword>
<accession>A0A0M3I715</accession>
<feature type="transmembrane region" description="Helical" evidence="1">
    <location>
        <begin position="12"/>
        <end position="34"/>
    </location>
</feature>
<keyword evidence="1" id="KW-1133">Transmembrane helix</keyword>
<evidence type="ECO:0000256" key="1">
    <source>
        <dbReference type="SAM" id="Phobius"/>
    </source>
</evidence>
<evidence type="ECO:0000313" key="3">
    <source>
        <dbReference type="WBParaSite" id="ALUE_0001292401-mRNA-1"/>
    </source>
</evidence>
<sequence length="54" mass="6332">MCFHDGDFPFNILLFLLPVYVIFYLVAILFIRIYMTAIFVKKKDAINVDAVIDM</sequence>